<sequence>MVASELTCGKKKSSKLTSDAPERISVKTRSLTTVTLAILLSIYGTASAVSLAPDWIPTTNNSGNGTYTVGGGSVVNIDGPTFIQGNSSGYVQLMIEDAIAQGYASGDSLVGKVFINTGTQTKAVKVF</sequence>
<reference evidence="1 2" key="1">
    <citation type="submission" date="2019-03" db="EMBL/GenBank/DDBJ databases">
        <authorList>
            <consortium name="Pathogen Informatics"/>
        </authorList>
    </citation>
    <scope>NUCLEOTIDE SEQUENCE [LARGE SCALE GENOMIC DNA]</scope>
    <source>
        <strain evidence="1 2">NCTC12282</strain>
    </source>
</reference>
<evidence type="ECO:0000313" key="2">
    <source>
        <dbReference type="Proteomes" id="UP000373449"/>
    </source>
</evidence>
<name>A0A484ZC54_9GAMM</name>
<proteinExistence type="predicted"/>
<organism evidence="1 2">
    <name type="scientific">Budvicia aquatica</name>
    <dbReference type="NCBI Taxonomy" id="82979"/>
    <lineage>
        <taxon>Bacteria</taxon>
        <taxon>Pseudomonadati</taxon>
        <taxon>Pseudomonadota</taxon>
        <taxon>Gammaproteobacteria</taxon>
        <taxon>Enterobacterales</taxon>
        <taxon>Budviciaceae</taxon>
        <taxon>Budvicia</taxon>
    </lineage>
</organism>
<accession>A0A484ZC54</accession>
<protein>
    <submittedName>
        <fullName evidence="1">Uncharacterized protein</fullName>
    </submittedName>
</protein>
<dbReference type="Proteomes" id="UP000373449">
    <property type="component" value="Unassembled WGS sequence"/>
</dbReference>
<evidence type="ECO:0000313" key="1">
    <source>
        <dbReference type="EMBL" id="VFS45980.1"/>
    </source>
</evidence>
<dbReference type="EMBL" id="CAADJA010000002">
    <property type="protein sequence ID" value="VFS45980.1"/>
    <property type="molecule type" value="Genomic_DNA"/>
</dbReference>
<dbReference type="AlphaFoldDB" id="A0A484ZC54"/>
<gene>
    <name evidence="1" type="ORF">NCTC12282_00867</name>
</gene>